<comment type="catalytic activity">
    <reaction evidence="11">
        <text>1D-myo-inositol 1,2,4,5,6-pentakisphosphate + H2O = 1D-myo-inositol 1,2,5,6-tetrakisphosphate + phosphate</text>
        <dbReference type="Rhea" id="RHEA:77115"/>
        <dbReference type="ChEBI" id="CHEBI:15377"/>
        <dbReference type="ChEBI" id="CHEBI:43474"/>
        <dbReference type="ChEBI" id="CHEBI:57798"/>
        <dbReference type="ChEBI" id="CHEBI:195535"/>
        <dbReference type="EC" id="3.1.3.62"/>
    </reaction>
    <physiologicalReaction direction="left-to-right" evidence="11">
        <dbReference type="Rhea" id="RHEA:77116"/>
    </physiologicalReaction>
</comment>
<feature type="compositionally biased region" description="Low complexity" evidence="14">
    <location>
        <begin position="193"/>
        <end position="208"/>
    </location>
</feature>
<dbReference type="Gene3D" id="3.40.50.1240">
    <property type="entry name" value="Phosphoglycerate mutase-like"/>
    <property type="match status" value="1"/>
</dbReference>
<keyword evidence="6" id="KW-0732">Signal</keyword>
<evidence type="ECO:0000256" key="4">
    <source>
        <dbReference type="ARBA" id="ARBA00013040"/>
    </source>
</evidence>
<dbReference type="Pfam" id="PF00328">
    <property type="entry name" value="His_Phos_2"/>
    <property type="match status" value="1"/>
</dbReference>
<keyword evidence="7" id="KW-0378">Hydrolase</keyword>
<dbReference type="Proteomes" id="UP000694542">
    <property type="component" value="Chromosome 26"/>
</dbReference>
<comment type="subcellular location">
    <subcellularLocation>
        <location evidence="1">Membrane</location>
    </subcellularLocation>
</comment>
<dbReference type="GO" id="GO:0034417">
    <property type="term" value="F:bisphosphoglycerate 3-phosphatase activity"/>
    <property type="evidence" value="ECO:0007669"/>
    <property type="project" value="UniProtKB-EC"/>
</dbReference>
<reference evidence="15" key="2">
    <citation type="submission" date="2025-08" db="UniProtKB">
        <authorList>
            <consortium name="Ensembl"/>
        </authorList>
    </citation>
    <scope>IDENTIFICATION</scope>
</reference>
<comment type="catalytic activity">
    <reaction evidence="12">
        <text>1D-myo-inositol hexakisphosphate + H2O = 1D-myo-inositol 1,2,4,5,6-pentakisphosphate + phosphate</text>
        <dbReference type="Rhea" id="RHEA:16989"/>
        <dbReference type="ChEBI" id="CHEBI:15377"/>
        <dbReference type="ChEBI" id="CHEBI:43474"/>
        <dbReference type="ChEBI" id="CHEBI:57798"/>
        <dbReference type="ChEBI" id="CHEBI:58130"/>
        <dbReference type="EC" id="3.1.3.62"/>
    </reaction>
    <physiologicalReaction direction="left-to-right" evidence="12">
        <dbReference type="Rhea" id="RHEA:16990"/>
    </physiologicalReaction>
</comment>
<evidence type="ECO:0000256" key="13">
    <source>
        <dbReference type="ARBA" id="ARBA00043832"/>
    </source>
</evidence>
<evidence type="ECO:0000256" key="8">
    <source>
        <dbReference type="ARBA" id="ARBA00023136"/>
    </source>
</evidence>
<dbReference type="PANTHER" id="PTHR20963">
    <property type="entry name" value="MULTIPLE INOSITOL POLYPHOSPHATE PHOSPHATASE-RELATED"/>
    <property type="match status" value="1"/>
</dbReference>
<comment type="similarity">
    <text evidence="2">Belongs to the histidine acid phosphatase family. MINPP1 subfamily.</text>
</comment>
<comment type="catalytic activity">
    <reaction evidence="13">
        <text>(2R)-2,3-bisphosphoglycerate + H2O = (2R)-2-phosphoglycerate + phosphate</text>
        <dbReference type="Rhea" id="RHEA:27381"/>
        <dbReference type="ChEBI" id="CHEBI:15377"/>
        <dbReference type="ChEBI" id="CHEBI:43474"/>
        <dbReference type="ChEBI" id="CHEBI:58248"/>
        <dbReference type="ChEBI" id="CHEBI:58289"/>
        <dbReference type="EC" id="3.1.3.80"/>
    </reaction>
    <physiologicalReaction direction="left-to-right" evidence="13">
        <dbReference type="Rhea" id="RHEA:27382"/>
    </physiologicalReaction>
</comment>
<evidence type="ECO:0000256" key="9">
    <source>
        <dbReference type="ARBA" id="ARBA00031642"/>
    </source>
</evidence>
<accession>A0A8C0TM88</accession>
<feature type="region of interest" description="Disordered" evidence="14">
    <location>
        <begin position="1"/>
        <end position="308"/>
    </location>
</feature>
<dbReference type="InterPro" id="IPR029033">
    <property type="entry name" value="His_PPase_superfam"/>
</dbReference>
<dbReference type="AlphaFoldDB" id="A0A8C0TM88"/>
<protein>
    <recommendedName>
        <fullName evidence="5">Multiple inositol polyphosphate phosphatase 1</fullName>
        <ecNumber evidence="4">3.1.3.62</ecNumber>
        <ecNumber evidence="3">3.1.3.80</ecNumber>
    </recommendedName>
    <alternativeName>
        <fullName evidence="9">2,3-bisphosphoglycerate 3-phosphatase</fullName>
    </alternativeName>
</protein>
<evidence type="ECO:0000256" key="10">
    <source>
        <dbReference type="ARBA" id="ARBA00043668"/>
    </source>
</evidence>
<name>A0A8C0TM88_CANLF</name>
<evidence type="ECO:0000256" key="7">
    <source>
        <dbReference type="ARBA" id="ARBA00022801"/>
    </source>
</evidence>
<evidence type="ECO:0000256" key="1">
    <source>
        <dbReference type="ARBA" id="ARBA00004370"/>
    </source>
</evidence>
<proteinExistence type="inferred from homology"/>
<evidence type="ECO:0000313" key="16">
    <source>
        <dbReference type="Proteomes" id="UP000694542"/>
    </source>
</evidence>
<evidence type="ECO:0000256" key="14">
    <source>
        <dbReference type="SAM" id="MobiDB-lite"/>
    </source>
</evidence>
<evidence type="ECO:0000256" key="11">
    <source>
        <dbReference type="ARBA" id="ARBA00043671"/>
    </source>
</evidence>
<keyword evidence="8" id="KW-0472">Membrane</keyword>
<feature type="compositionally biased region" description="Pro residues" evidence="14">
    <location>
        <begin position="242"/>
        <end position="262"/>
    </location>
</feature>
<dbReference type="InterPro" id="IPR000560">
    <property type="entry name" value="His_Pase_clade-2"/>
</dbReference>
<organism evidence="15 16">
    <name type="scientific">Canis lupus familiaris</name>
    <name type="common">Dog</name>
    <name type="synonym">Canis familiaris</name>
    <dbReference type="NCBI Taxonomy" id="9615"/>
    <lineage>
        <taxon>Eukaryota</taxon>
        <taxon>Metazoa</taxon>
        <taxon>Chordata</taxon>
        <taxon>Craniata</taxon>
        <taxon>Vertebrata</taxon>
        <taxon>Euteleostomi</taxon>
        <taxon>Mammalia</taxon>
        <taxon>Eutheria</taxon>
        <taxon>Laurasiatheria</taxon>
        <taxon>Carnivora</taxon>
        <taxon>Caniformia</taxon>
        <taxon>Canidae</taxon>
        <taxon>Canis</taxon>
    </lineage>
</organism>
<dbReference type="PANTHER" id="PTHR20963:SF8">
    <property type="entry name" value="MULTIPLE INOSITOL POLYPHOSPHATE PHOSPHATASE 1"/>
    <property type="match status" value="1"/>
</dbReference>
<feature type="region of interest" description="Disordered" evidence="14">
    <location>
        <begin position="340"/>
        <end position="372"/>
    </location>
</feature>
<dbReference type="GO" id="GO:0016020">
    <property type="term" value="C:membrane"/>
    <property type="evidence" value="ECO:0007669"/>
    <property type="project" value="UniProtKB-SubCell"/>
</dbReference>
<evidence type="ECO:0000256" key="12">
    <source>
        <dbReference type="ARBA" id="ARBA00043691"/>
    </source>
</evidence>
<dbReference type="EC" id="3.1.3.80" evidence="3"/>
<feature type="compositionally biased region" description="Low complexity" evidence="14">
    <location>
        <begin position="290"/>
        <end position="308"/>
    </location>
</feature>
<dbReference type="EC" id="3.1.3.62" evidence="4"/>
<dbReference type="SUPFAM" id="SSF53254">
    <property type="entry name" value="Phosphoglycerate mutase-like"/>
    <property type="match status" value="1"/>
</dbReference>
<dbReference type="CDD" id="cd07061">
    <property type="entry name" value="HP_HAP_like"/>
    <property type="match status" value="1"/>
</dbReference>
<comment type="catalytic activity">
    <reaction evidence="10">
        <text>1D-myo-inositol 1,2,5,6-tetrakisphosphate + H2O = 1D-myo-inositol 1,2,6-trisphosphate + phosphate</text>
        <dbReference type="Rhea" id="RHEA:77119"/>
        <dbReference type="ChEBI" id="CHEBI:15377"/>
        <dbReference type="ChEBI" id="CHEBI:43474"/>
        <dbReference type="ChEBI" id="CHEBI:195535"/>
        <dbReference type="ChEBI" id="CHEBI:195537"/>
        <dbReference type="EC" id="3.1.3.62"/>
    </reaction>
    <physiologicalReaction direction="left-to-right" evidence="10">
        <dbReference type="Rhea" id="RHEA:77120"/>
    </physiologicalReaction>
</comment>
<evidence type="ECO:0000256" key="3">
    <source>
        <dbReference type="ARBA" id="ARBA00012976"/>
    </source>
</evidence>
<sequence length="807" mass="86121">MRTSCERGAGSASPQTASGARARPLRKPGAGRGLGLSANRERGAGSASPQTGSGARARPLRKPRAGRGLGLSANRERGAGSASPQTGSGGAGSASPQTGSGARARPLRKPGAGRGLGLSANRERGAGSASPQTASGARARPLRKPRAGRGLGLSANRERGAGSASPQTASGRGLGLSANCELGFGARPPTPRTRPLGLRGRRVSSPPGARGGAGPGPGASPTAGAAWRSQPRAHAGCRGTPAAPPPPPPRAPRAPRGPPRPAPPERTRGAAPPGGARRPEAPSGPPPPAGAGSRARAARPSPSAGRAAPCSAAARACPRCPWRRSRPWRWRCCRRCRAAPSWSPTTPRPRRSAPTSAPRRATRMPTPGCCGTPRRRGGTPSCCRTPAPRCSWWRSSATAPATRRPSRSAGCGSCTGCCRPGGARAGARRGAGGGAGSAGGRDLGAALADWPLWYADWMDGQLVDKGRQDMRRLALRLAALFPALFSRENYGRLQLVTSSKHRCVDSGAAFLQGLWQHLHPGLPPPDVADMECGPPRINDKLMRFFDHCEKFLTEVEKNATALYHVEAFKTGPEMQNILKKVAATLQVPVHSLNADLIQVAFFTCSFDLAIKGVKSPWCDVFDIDDAKVLEYLNDLKQYWKRGYGYTINSRSSCTLFQDIFQHLDKAIEQKQRSQPVSSPVILQFGHAETLLPLLALMGYFKDKEPLTAYNYKEQLHRKFRSGHIVPYASNLIFVLYHCKNAKTPKEEFRVQMLLNEKVLPLAHSQETASLYEDLKAHYKDILQSCHSSKECELAKDMPEIEEFHEKN</sequence>
<evidence type="ECO:0000313" key="15">
    <source>
        <dbReference type="Ensembl" id="ENSCAFP00040038358.1"/>
    </source>
</evidence>
<evidence type="ECO:0000256" key="2">
    <source>
        <dbReference type="ARBA" id="ARBA00008422"/>
    </source>
</evidence>
<evidence type="ECO:0000256" key="6">
    <source>
        <dbReference type="ARBA" id="ARBA00022729"/>
    </source>
</evidence>
<feature type="compositionally biased region" description="Low complexity" evidence="14">
    <location>
        <begin position="352"/>
        <end position="372"/>
    </location>
</feature>
<evidence type="ECO:0000256" key="5">
    <source>
        <dbReference type="ARBA" id="ARBA00018097"/>
    </source>
</evidence>
<reference evidence="15" key="1">
    <citation type="submission" date="2018-10" db="EMBL/GenBank/DDBJ databases">
        <title>De novo assembly of a Great Dane genome.</title>
        <authorList>
            <person name="Kidd J.M."/>
            <person name="Pendleton A.L."/>
            <person name="Shen F."/>
            <person name="Emery S."/>
        </authorList>
    </citation>
    <scope>NUCLEOTIDE SEQUENCE [LARGE SCALE GENOMIC DNA]</scope>
    <source>
        <strain evidence="15">Great Dane</strain>
    </source>
</reference>
<dbReference type="Ensembl" id="ENSCAFT00040043947.1">
    <property type="protein sequence ID" value="ENSCAFP00040038358.1"/>
    <property type="gene ID" value="ENSCAFG00040023608.1"/>
</dbReference>
<dbReference type="FunFam" id="3.40.50.1240:FF:000044">
    <property type="entry name" value="Multiple inositol polyphosphate phosphatase 1"/>
    <property type="match status" value="1"/>
</dbReference>